<feature type="transmembrane region" description="Helical" evidence="1">
    <location>
        <begin position="26"/>
        <end position="51"/>
    </location>
</feature>
<reference evidence="2" key="3">
    <citation type="submission" date="2025-09" db="UniProtKB">
        <authorList>
            <consortium name="Ensembl"/>
        </authorList>
    </citation>
    <scope>IDENTIFICATION</scope>
    <source>
        <strain evidence="2">Brown Norway</strain>
    </source>
</reference>
<dbReference type="GeneTree" id="ENSGT00950000183043"/>
<reference evidence="2" key="2">
    <citation type="submission" date="2025-08" db="UniProtKB">
        <authorList>
            <consortium name="Ensembl"/>
        </authorList>
    </citation>
    <scope>IDENTIFICATION</scope>
    <source>
        <strain evidence="2">Brown Norway</strain>
    </source>
</reference>
<evidence type="ECO:0000256" key="1">
    <source>
        <dbReference type="SAM" id="Phobius"/>
    </source>
</evidence>
<protein>
    <submittedName>
        <fullName evidence="2">SPATA31 subfamily D, member 3</fullName>
    </submittedName>
</protein>
<accession>A0ABK0LFD3</accession>
<evidence type="ECO:0000313" key="2">
    <source>
        <dbReference type="Ensembl" id="ENSRNOP00000102116.1"/>
    </source>
</evidence>
<reference evidence="2" key="1">
    <citation type="submission" date="2024-01" db="EMBL/GenBank/DDBJ databases">
        <title>GRCr8: a new rat reference genome assembly contstructed from accurate long reads and long range scaffolding.</title>
        <authorList>
            <person name="Doris P.A."/>
            <person name="Kalbfleisch T."/>
            <person name="Li K."/>
            <person name="Howe K."/>
            <person name="Wood J."/>
        </authorList>
    </citation>
    <scope>NUCLEOTIDE SEQUENCE [LARGE SCALE GENOMIC DNA]</scope>
    <source>
        <strain evidence="2">Brown Norway</strain>
    </source>
</reference>
<dbReference type="RGD" id="1311452">
    <property type="gene designation" value="Spata31d3"/>
</dbReference>
<evidence type="ECO:0000313" key="3">
    <source>
        <dbReference type="Proteomes" id="UP000002494"/>
    </source>
</evidence>
<proteinExistence type="predicted"/>
<keyword evidence="1" id="KW-1133">Transmembrane helix</keyword>
<dbReference type="Ensembl" id="ENSRNOT00000173197.1">
    <property type="protein sequence ID" value="ENSRNOP00000102116.1"/>
    <property type="gene ID" value="ENSRNOG00000056413.3"/>
</dbReference>
<gene>
    <name evidence="2" type="primary">Spata31d3</name>
</gene>
<organism evidence="2 3">
    <name type="scientific">Rattus norvegicus</name>
    <name type="common">Rat</name>
    <dbReference type="NCBI Taxonomy" id="10116"/>
    <lineage>
        <taxon>Eukaryota</taxon>
        <taxon>Metazoa</taxon>
        <taxon>Chordata</taxon>
        <taxon>Craniata</taxon>
        <taxon>Vertebrata</taxon>
        <taxon>Euteleostomi</taxon>
        <taxon>Mammalia</taxon>
        <taxon>Eutheria</taxon>
        <taxon>Euarchontoglires</taxon>
        <taxon>Glires</taxon>
        <taxon>Rodentia</taxon>
        <taxon>Myomorpha</taxon>
        <taxon>Muroidea</taxon>
        <taxon>Muridae</taxon>
        <taxon>Murinae</taxon>
        <taxon>Rattus</taxon>
    </lineage>
</organism>
<name>A0ABK0LFD3_RAT</name>
<keyword evidence="1" id="KW-0812">Transmembrane</keyword>
<keyword evidence="3" id="KW-1185">Reference proteome</keyword>
<sequence length="131" mass="14913">MENIFSSLNGLTETWLTFGSASYHKYLSYILLSGLGLLLLYISSLIVRLLARSLQRKKYAPKLQNNIRHRRGKAFKPNHIIPQAFGNCYGQSPSVVYITKQVLWSATCSLRLPWKTVVMPLWCPLCLLGLL</sequence>
<keyword evidence="1" id="KW-0472">Membrane</keyword>
<dbReference type="Proteomes" id="UP000002494">
    <property type="component" value="Chromosome 17"/>
</dbReference>